<keyword evidence="12" id="KW-0021">Allosteric enzyme</keyword>
<dbReference type="Gene3D" id="3.30.559.10">
    <property type="entry name" value="Chloramphenicol acetyltransferase-like domain"/>
    <property type="match status" value="1"/>
</dbReference>
<reference evidence="31 32" key="1">
    <citation type="submission" date="2015-01" db="EMBL/GenBank/DDBJ databases">
        <title>Enhanced salinomycin production by adjusting the supply of polyketide extender units in Streptomyce albus DSM 41398.</title>
        <authorList>
            <person name="Lu C."/>
        </authorList>
    </citation>
    <scope>NUCLEOTIDE SEQUENCE [LARGE SCALE GENOMIC DNA]</scope>
    <source>
        <strain evidence="32">ATCC 21838 / DSM 41398 / FERM P-419 / JCM 4703 / NBRC 107858</strain>
    </source>
</reference>
<dbReference type="STRING" id="1888.Salbus254_1786"/>
<keyword evidence="19" id="KW-0511">Multifunctional enzyme</keyword>
<organism evidence="31 32">
    <name type="scientific">Streptomyces albus (strain ATCC 21838 / DSM 41398 / FERM P-419 / JCM 4703 / NBRC 107858)</name>
    <dbReference type="NCBI Taxonomy" id="1081613"/>
    <lineage>
        <taxon>Bacteria</taxon>
        <taxon>Bacillati</taxon>
        <taxon>Actinomycetota</taxon>
        <taxon>Actinomycetes</taxon>
        <taxon>Kitasatosporales</taxon>
        <taxon>Streptomycetaceae</taxon>
        <taxon>Streptomyces</taxon>
    </lineage>
</organism>
<evidence type="ECO:0000256" key="4">
    <source>
        <dbReference type="ARBA" id="ARBA00005053"/>
    </source>
</evidence>
<dbReference type="Proteomes" id="UP000031523">
    <property type="component" value="Chromosome"/>
</dbReference>
<evidence type="ECO:0000256" key="21">
    <source>
        <dbReference type="ARBA" id="ARBA00030696"/>
    </source>
</evidence>
<dbReference type="Pfam" id="PF00676">
    <property type="entry name" value="E1_dh"/>
    <property type="match status" value="1"/>
</dbReference>
<dbReference type="EC" id="2.2.1.5" evidence="9"/>
<dbReference type="GO" id="GO:0030976">
    <property type="term" value="F:thiamine pyrophosphate binding"/>
    <property type="evidence" value="ECO:0007669"/>
    <property type="project" value="InterPro"/>
</dbReference>
<dbReference type="GO" id="GO:0005829">
    <property type="term" value="C:cytosol"/>
    <property type="evidence" value="ECO:0007669"/>
    <property type="project" value="TreeGrafter"/>
</dbReference>
<dbReference type="FunFam" id="3.40.50.970:FF:000018">
    <property type="entry name" value="2-oxoglutarate dehydrogenase E1 component"/>
    <property type="match status" value="1"/>
</dbReference>
<dbReference type="KEGG" id="sals:SLNWT_2008"/>
<dbReference type="GO" id="GO:0004149">
    <property type="term" value="F:dihydrolipoyllysine-residue succinyltransferase activity"/>
    <property type="evidence" value="ECO:0007669"/>
    <property type="project" value="UniProtKB-EC"/>
</dbReference>
<evidence type="ECO:0000256" key="5">
    <source>
        <dbReference type="ARBA" id="ARBA00007702"/>
    </source>
</evidence>
<dbReference type="InterPro" id="IPR042179">
    <property type="entry name" value="KGD_C_sf"/>
</dbReference>
<evidence type="ECO:0000256" key="18">
    <source>
        <dbReference type="ARBA" id="ARBA00023052"/>
    </source>
</evidence>
<evidence type="ECO:0000256" key="2">
    <source>
        <dbReference type="ARBA" id="ARBA00001964"/>
    </source>
</evidence>
<evidence type="ECO:0000256" key="13">
    <source>
        <dbReference type="ARBA" id="ARBA00022679"/>
    </source>
</evidence>
<comment type="catalytic activity">
    <reaction evidence="27">
        <text>N(6)-[(R)-lipoyl]-L-lysyl-[protein] + 2-oxoglutarate + H(+) = N(6)-[(R)-S(8)-succinyldihydrolipoyl]-L-lysyl-[protein] + CO2</text>
        <dbReference type="Rhea" id="RHEA:12188"/>
        <dbReference type="Rhea" id="RHEA-COMP:10474"/>
        <dbReference type="Rhea" id="RHEA-COMP:20092"/>
        <dbReference type="ChEBI" id="CHEBI:15378"/>
        <dbReference type="ChEBI" id="CHEBI:16526"/>
        <dbReference type="ChEBI" id="CHEBI:16810"/>
        <dbReference type="ChEBI" id="CHEBI:83099"/>
        <dbReference type="ChEBI" id="CHEBI:83120"/>
        <dbReference type="EC" id="1.2.4.2"/>
    </reaction>
</comment>
<comment type="similarity">
    <text evidence="5">Belongs to the 2-oxoacid dehydrogenase family. Kgd subfamily.</text>
</comment>
<dbReference type="InterPro" id="IPR032106">
    <property type="entry name" value="2-oxogl_dehyd_N"/>
</dbReference>
<dbReference type="NCBIfam" id="NF006914">
    <property type="entry name" value="PRK09404.1"/>
    <property type="match status" value="1"/>
</dbReference>
<keyword evidence="32" id="KW-1185">Reference proteome</keyword>
<evidence type="ECO:0000256" key="27">
    <source>
        <dbReference type="ARBA" id="ARBA00051911"/>
    </source>
</evidence>
<dbReference type="GO" id="GO:0045252">
    <property type="term" value="C:oxoglutarate dehydrogenase complex"/>
    <property type="evidence" value="ECO:0007669"/>
    <property type="project" value="TreeGrafter"/>
</dbReference>
<name>A0A0B5ELJ0_STRA4</name>
<keyword evidence="15" id="KW-0456">Lyase</keyword>
<dbReference type="InterPro" id="IPR031717">
    <property type="entry name" value="ODO-1/KGD_C"/>
</dbReference>
<evidence type="ECO:0000256" key="19">
    <source>
        <dbReference type="ARBA" id="ARBA00023268"/>
    </source>
</evidence>
<dbReference type="FunFam" id="1.10.287.1150:FF:000003">
    <property type="entry name" value="2-oxoglutarate dehydrogenase, E1 subunit"/>
    <property type="match status" value="1"/>
</dbReference>
<dbReference type="UniPathway" id="UPA00223">
    <property type="reaction ID" value="UER00997"/>
</dbReference>
<comment type="pathway">
    <text evidence="3">Carbohydrate metabolism; tricarboxylic acid cycle; succinyl-CoA from 2-oxoglutarate (dehydrogenase route): step 1/1.</text>
</comment>
<dbReference type="InterPro" id="IPR001017">
    <property type="entry name" value="DH_E1"/>
</dbReference>
<dbReference type="SMART" id="SM00861">
    <property type="entry name" value="Transket_pyr"/>
    <property type="match status" value="1"/>
</dbReference>
<evidence type="ECO:0000313" key="31">
    <source>
        <dbReference type="EMBL" id="AJE82384.1"/>
    </source>
</evidence>
<dbReference type="EC" id="2.3.1.61" evidence="8"/>
<dbReference type="NCBIfam" id="NF008907">
    <property type="entry name" value="PRK12270.1"/>
    <property type="match status" value="1"/>
</dbReference>
<dbReference type="InterPro" id="IPR011603">
    <property type="entry name" value="2oxoglutarate_DH_E1"/>
</dbReference>
<dbReference type="InterPro" id="IPR029061">
    <property type="entry name" value="THDP-binding"/>
</dbReference>
<evidence type="ECO:0000256" key="14">
    <source>
        <dbReference type="ARBA" id="ARBA00022723"/>
    </source>
</evidence>
<evidence type="ECO:0000259" key="30">
    <source>
        <dbReference type="SMART" id="SM00861"/>
    </source>
</evidence>
<evidence type="ECO:0000256" key="9">
    <source>
        <dbReference type="ARBA" id="ARBA00013148"/>
    </source>
</evidence>
<feature type="region of interest" description="Disordered" evidence="29">
    <location>
        <begin position="65"/>
        <end position="158"/>
    </location>
</feature>
<dbReference type="PANTHER" id="PTHR23152">
    <property type="entry name" value="2-OXOGLUTARATE DEHYDROGENASE"/>
    <property type="match status" value="1"/>
</dbReference>
<proteinExistence type="inferred from homology"/>
<dbReference type="NCBIfam" id="TIGR00239">
    <property type="entry name" value="2oxo_dh_E1"/>
    <property type="match status" value="1"/>
</dbReference>
<dbReference type="Pfam" id="PF16870">
    <property type="entry name" value="OxoGdeHyase_C"/>
    <property type="match status" value="1"/>
</dbReference>
<evidence type="ECO:0000256" key="22">
    <source>
        <dbReference type="ARBA" id="ARBA00032625"/>
    </source>
</evidence>
<dbReference type="CDD" id="cd02016">
    <property type="entry name" value="TPP_E1_OGDC_like"/>
    <property type="match status" value="1"/>
</dbReference>
<dbReference type="AlphaFoldDB" id="A0A0B5ELJ0"/>
<dbReference type="GO" id="GO:0006099">
    <property type="term" value="P:tricarboxylic acid cycle"/>
    <property type="evidence" value="ECO:0007669"/>
    <property type="project" value="UniProtKB-UniPathway"/>
</dbReference>
<keyword evidence="18" id="KW-0786">Thiamine pyrophosphate</keyword>
<dbReference type="InterPro" id="IPR005475">
    <property type="entry name" value="Transketolase-like_Pyr-bd"/>
</dbReference>
<keyword evidence="15" id="KW-0210">Decarboxylase</keyword>
<dbReference type="FunFam" id="3.40.50.11610:FF:000002">
    <property type="entry name" value="2-oxoglutarate dehydrogenase E1 component"/>
    <property type="match status" value="1"/>
</dbReference>
<protein>
    <recommendedName>
        <fullName evidence="10">Multifunctional 2-oxoglutarate metabolism enzyme</fullName>
        <ecNumber evidence="7">1.2.4.2</ecNumber>
        <ecNumber evidence="9">2.2.1.5</ecNumber>
        <ecNumber evidence="8">2.3.1.61</ecNumber>
        <ecNumber evidence="6">4.1.1.71</ecNumber>
    </recommendedName>
    <alternativeName>
        <fullName evidence="20">2-hydroxy-3-oxoadipate synthase</fullName>
    </alternativeName>
    <alternativeName>
        <fullName evidence="21">2-oxoglutarate carboxy-lyase</fullName>
    </alternativeName>
    <alternativeName>
        <fullName evidence="23">2-oxoglutarate decarboxylase</fullName>
    </alternativeName>
    <alternativeName>
        <fullName evidence="22">Alpha-ketoglutarate decarboxylase</fullName>
    </alternativeName>
    <alternativeName>
        <fullName evidence="24">Alpha-ketoglutarate-glyoxylate carboligase</fullName>
    </alternativeName>
</protein>
<evidence type="ECO:0000256" key="15">
    <source>
        <dbReference type="ARBA" id="ARBA00022793"/>
    </source>
</evidence>
<evidence type="ECO:0000256" key="7">
    <source>
        <dbReference type="ARBA" id="ARBA00012280"/>
    </source>
</evidence>
<dbReference type="GO" id="GO:0050439">
    <property type="term" value="F:2-hydroxy-3-oxoadipate synthase activity"/>
    <property type="evidence" value="ECO:0007669"/>
    <property type="project" value="UniProtKB-EC"/>
</dbReference>
<comment type="catalytic activity">
    <reaction evidence="25">
        <text>glyoxylate + 2-oxoglutarate + H(+) = 2-hydroxy-3-oxoadipate + CO2</text>
        <dbReference type="Rhea" id="RHEA:14341"/>
        <dbReference type="ChEBI" id="CHEBI:15378"/>
        <dbReference type="ChEBI" id="CHEBI:16526"/>
        <dbReference type="ChEBI" id="CHEBI:16810"/>
        <dbReference type="ChEBI" id="CHEBI:36655"/>
        <dbReference type="ChEBI" id="CHEBI:57712"/>
        <dbReference type="EC" id="2.2.1.5"/>
    </reaction>
</comment>
<dbReference type="FunFam" id="3.30.559.10:FF:000011">
    <property type="entry name" value="2-oxoglutarate dehydrogenase E1 component"/>
    <property type="match status" value="1"/>
</dbReference>
<comment type="cofactor">
    <cofactor evidence="2">
        <name>thiamine diphosphate</name>
        <dbReference type="ChEBI" id="CHEBI:58937"/>
    </cofactor>
</comment>
<evidence type="ECO:0000256" key="1">
    <source>
        <dbReference type="ARBA" id="ARBA00001946"/>
    </source>
</evidence>
<feature type="compositionally biased region" description="Polar residues" evidence="29">
    <location>
        <begin position="1"/>
        <end position="12"/>
    </location>
</feature>
<dbReference type="EC" id="1.2.4.2" evidence="7"/>
<evidence type="ECO:0000313" key="32">
    <source>
        <dbReference type="Proteomes" id="UP000031523"/>
    </source>
</evidence>
<evidence type="ECO:0000256" key="3">
    <source>
        <dbReference type="ARBA" id="ARBA00004813"/>
    </source>
</evidence>
<dbReference type="SUPFAM" id="SSF52777">
    <property type="entry name" value="CoA-dependent acyltransferases"/>
    <property type="match status" value="1"/>
</dbReference>
<feature type="compositionally biased region" description="Low complexity" evidence="29">
    <location>
        <begin position="74"/>
        <end position="142"/>
    </location>
</feature>
<evidence type="ECO:0000256" key="20">
    <source>
        <dbReference type="ARBA" id="ARBA00029773"/>
    </source>
</evidence>
<dbReference type="Pfam" id="PF00198">
    <property type="entry name" value="2-oxoacid_dh"/>
    <property type="match status" value="1"/>
</dbReference>
<dbReference type="InterPro" id="IPR001078">
    <property type="entry name" value="2-oxoacid_DH_actylTfrase"/>
</dbReference>
<dbReference type="GO" id="GO:0004591">
    <property type="term" value="F:oxoglutarate dehydrogenase (succinyl-transferring) activity"/>
    <property type="evidence" value="ECO:0007669"/>
    <property type="project" value="UniProtKB-EC"/>
</dbReference>
<comment type="cofactor">
    <cofactor evidence="1">
        <name>Mg(2+)</name>
        <dbReference type="ChEBI" id="CHEBI:18420"/>
    </cofactor>
</comment>
<keyword evidence="13" id="KW-0808">Transferase</keyword>
<keyword evidence="16" id="KW-0460">Magnesium</keyword>
<dbReference type="Gene3D" id="3.40.50.12470">
    <property type="match status" value="1"/>
</dbReference>
<evidence type="ECO:0000256" key="17">
    <source>
        <dbReference type="ARBA" id="ARBA00023002"/>
    </source>
</evidence>
<evidence type="ECO:0000256" key="26">
    <source>
        <dbReference type="ARBA" id="ARBA00049135"/>
    </source>
</evidence>
<dbReference type="InterPro" id="IPR023213">
    <property type="entry name" value="CAT-like_dom_sf"/>
</dbReference>
<dbReference type="Gene3D" id="3.40.50.11610">
    <property type="entry name" value="Multifunctional 2-oxoglutarate metabolism enzyme, C-terminal domain"/>
    <property type="match status" value="1"/>
</dbReference>
<evidence type="ECO:0000256" key="29">
    <source>
        <dbReference type="SAM" id="MobiDB-lite"/>
    </source>
</evidence>
<comment type="pathway">
    <text evidence="4">Carbohydrate metabolism; tricarboxylic acid cycle; succinate from 2-oxoglutarate (transferase route): step 1/2.</text>
</comment>
<accession>A0A0B5ELJ0</accession>
<dbReference type="GO" id="GO:0008683">
    <property type="term" value="F:2-oxoglutarate decarboxylase activity"/>
    <property type="evidence" value="ECO:0007669"/>
    <property type="project" value="UniProtKB-EC"/>
</dbReference>
<dbReference type="EMBL" id="CP010519">
    <property type="protein sequence ID" value="AJE82384.1"/>
    <property type="molecule type" value="Genomic_DNA"/>
</dbReference>
<dbReference type="Gene3D" id="3.40.50.970">
    <property type="match status" value="1"/>
</dbReference>
<feature type="region of interest" description="Disordered" evidence="29">
    <location>
        <begin position="1"/>
        <end position="36"/>
    </location>
</feature>
<dbReference type="PANTHER" id="PTHR23152:SF4">
    <property type="entry name" value="2-OXOADIPATE DEHYDROGENASE COMPLEX COMPONENT E1"/>
    <property type="match status" value="1"/>
</dbReference>
<keyword evidence="11" id="KW-0816">Tricarboxylic acid cycle</keyword>
<feature type="compositionally biased region" description="Low complexity" evidence="29">
    <location>
        <begin position="17"/>
        <end position="29"/>
    </location>
</feature>
<evidence type="ECO:0000256" key="24">
    <source>
        <dbReference type="ARBA" id="ARBA00033243"/>
    </source>
</evidence>
<dbReference type="GO" id="GO:0000287">
    <property type="term" value="F:magnesium ion binding"/>
    <property type="evidence" value="ECO:0007669"/>
    <property type="project" value="UniProtKB-ARBA"/>
</dbReference>
<keyword evidence="14" id="KW-0479">Metal-binding</keyword>
<evidence type="ECO:0000256" key="10">
    <source>
        <dbReference type="ARBA" id="ARBA00020204"/>
    </source>
</evidence>
<evidence type="ECO:0000256" key="25">
    <source>
        <dbReference type="ARBA" id="ARBA00047721"/>
    </source>
</evidence>
<dbReference type="PIRSF" id="PIRSF000157">
    <property type="entry name" value="Oxoglu_dh_E1"/>
    <property type="match status" value="1"/>
</dbReference>
<gene>
    <name evidence="31" type="ORF">SLNWT_2008</name>
</gene>
<keyword evidence="17" id="KW-0560">Oxidoreductase</keyword>
<evidence type="ECO:0000256" key="6">
    <source>
        <dbReference type="ARBA" id="ARBA00012226"/>
    </source>
</evidence>
<comment type="catalytic activity">
    <reaction evidence="26">
        <text>2-oxoglutarate + H(+) = succinate semialdehyde + CO2</text>
        <dbReference type="Rhea" id="RHEA:10524"/>
        <dbReference type="ChEBI" id="CHEBI:15378"/>
        <dbReference type="ChEBI" id="CHEBI:16526"/>
        <dbReference type="ChEBI" id="CHEBI:16810"/>
        <dbReference type="ChEBI" id="CHEBI:57706"/>
        <dbReference type="EC" id="4.1.1.71"/>
    </reaction>
</comment>
<evidence type="ECO:0000256" key="16">
    <source>
        <dbReference type="ARBA" id="ARBA00022842"/>
    </source>
</evidence>
<dbReference type="Gene3D" id="1.10.287.1150">
    <property type="entry name" value="TPP helical domain"/>
    <property type="match status" value="1"/>
</dbReference>
<feature type="domain" description="Transketolase-like pyrimidine-binding" evidence="30">
    <location>
        <begin position="928"/>
        <end position="1121"/>
    </location>
</feature>
<comment type="catalytic activity">
    <reaction evidence="28">
        <text>N(6)-[(R)-dihydrolipoyl]-L-lysyl-[protein] + succinyl-CoA = N(6)-[(R)-S(8)-succinyldihydrolipoyl]-L-lysyl-[protein] + CoA</text>
        <dbReference type="Rhea" id="RHEA:15213"/>
        <dbReference type="Rhea" id="RHEA-COMP:10475"/>
        <dbReference type="Rhea" id="RHEA-COMP:20092"/>
        <dbReference type="ChEBI" id="CHEBI:57287"/>
        <dbReference type="ChEBI" id="CHEBI:57292"/>
        <dbReference type="ChEBI" id="CHEBI:83100"/>
        <dbReference type="ChEBI" id="CHEBI:83120"/>
        <dbReference type="EC" id="2.3.1.61"/>
    </reaction>
</comment>
<dbReference type="SUPFAM" id="SSF52518">
    <property type="entry name" value="Thiamin diphosphate-binding fold (THDP-binding)"/>
    <property type="match status" value="2"/>
</dbReference>
<evidence type="ECO:0000256" key="23">
    <source>
        <dbReference type="ARBA" id="ARBA00032880"/>
    </source>
</evidence>
<evidence type="ECO:0000256" key="12">
    <source>
        <dbReference type="ARBA" id="ARBA00022533"/>
    </source>
</evidence>
<dbReference type="Pfam" id="PF02779">
    <property type="entry name" value="Transket_pyr"/>
    <property type="match status" value="1"/>
</dbReference>
<dbReference type="EC" id="4.1.1.71" evidence="6"/>
<evidence type="ECO:0000256" key="28">
    <source>
        <dbReference type="ARBA" id="ARBA00052761"/>
    </source>
</evidence>
<evidence type="ECO:0000256" key="11">
    <source>
        <dbReference type="ARBA" id="ARBA00022532"/>
    </source>
</evidence>
<evidence type="ECO:0000256" key="8">
    <source>
        <dbReference type="ARBA" id="ARBA00012945"/>
    </source>
</evidence>
<sequence length="1276" mass="140217">MSPQSPSNSTSPGLKPGGTPTTDQDGQGKNPAAAFGPNEWLVDEIYQQYLQDPNSVDRAWWDFFADYKPGGGATQAKQTAAPAAQAPAAPSAPAQAPAPAAPAKPAQAAQPAQAAPAAAAPAKQAAPAAKPAAAPAKAAPAAKAKEEQPAAEAPAGPELVTLRGPSAAVAKNMNASLELPTATSVRAVPVKLLFDNRIVINNHLKRARGGKISFTHLIGYAMVQAIKAMPSMNYSFAQKDGKPTLVKPEHVNLGLAIDLVKPNGDRQLVVAAIKAAETLNFFEFWQAYEDIVRRARDNKLTMDDFSGVTVSLTNPGGIGTVHSVPRLMPGQAVIMGVGAMEYPAEYQGTSQDTLNKLGISKVMTLTSTYDHRVIQGAASGEFLRNVANLLLGENDFYDEIFKSLRIPYEPVRWNRDIDASHDDDVTKAARVFELIHSYRVRGHVMADTDPLEYMQRKHPDLDIAEHGLTLWDLEREFAVGGFAGKTLMKLRDILGVLRDSYCRTTGIEFMHIQDPKQRKWIQDRIERPHSKPEREEQLRILRRLNSAEAFETFLQTKYVGQKRFSLEGGESVIPLLDAVLDSAAENRLDEVVIGMAHRGRLNVLANIVGKSYAQIFREFEGNLDPKSMHGSGDVKYHLGAEGTFTGLDGEQIKVSLAANPSHLETVDPVIEGISRAKQDIINKGGTDFTVLPVALHGDAAFAGQGVVAETLNMSQLRGYRTGGTVHIVINNQVGFTAAPESSRSSMYATDVARMIEAPIFHVNGDDPEAVVRVARLAFEFRQAFNKDVVIDLICYRRRGHNESDNPAFTQPLMYDLIDKKRSVRKLYTESLIGRGDITLEEAEQALQDFQGQLEKVFTEVREAVSHPGEAHLPDPQAEFPVAVNTAISQEVVKRIAESQVNIPERVTVHPRLLPQLQRRAAMVEDGTIDWGMGETLAVGSLLLEGVPVRLSGQDSRRGTFGQRHGVLIDRETGEDYTPLLYLSEDQARYNVYDSLLSEYAVMGFEYGYSLARPESLVMWEAQFGDFVNGAQTVVDEYISAAEQKWGQTSGVTLLLPHGYEGQGPDHSSARIERFLQLCAQNNMTVAMPTLPSNYFHLLRWQVHNPHHKPLVVFTPKSMLRLKAAASKTEEFTSGQFRPVISDDSVDPSVVRKVVFCAGKLYYDLDAARKKREANDVAIIRLERLYPLPGTELQAEIAKYPNAEKYLWAQEEPANQGAWPFIALNLIDHLDLAVGADIPHGERLRRISRPHSSSPAVGSAKRHQAEQEQLVNEVFEA</sequence>
<dbReference type="Pfam" id="PF16078">
    <property type="entry name" value="2-oxogl_dehyd_N"/>
    <property type="match status" value="1"/>
</dbReference>